<organism evidence="4">
    <name type="scientific">Anopheles marajoara</name>
    <dbReference type="NCBI Taxonomy" id="58244"/>
    <lineage>
        <taxon>Eukaryota</taxon>
        <taxon>Metazoa</taxon>
        <taxon>Ecdysozoa</taxon>
        <taxon>Arthropoda</taxon>
        <taxon>Hexapoda</taxon>
        <taxon>Insecta</taxon>
        <taxon>Pterygota</taxon>
        <taxon>Neoptera</taxon>
        <taxon>Endopterygota</taxon>
        <taxon>Diptera</taxon>
        <taxon>Nematocera</taxon>
        <taxon>Culicoidea</taxon>
        <taxon>Culicidae</taxon>
        <taxon>Anophelinae</taxon>
        <taxon>Anopheles</taxon>
    </lineage>
</organism>
<keyword evidence="2" id="KW-0732">Signal</keyword>
<evidence type="ECO:0000256" key="1">
    <source>
        <dbReference type="ARBA" id="ARBA00023157"/>
    </source>
</evidence>
<proteinExistence type="predicted"/>
<protein>
    <submittedName>
        <fullName evidence="4">Putative defensin</fullName>
    </submittedName>
</protein>
<evidence type="ECO:0000313" key="4">
    <source>
        <dbReference type="EMBL" id="MBW60499.1"/>
    </source>
</evidence>
<evidence type="ECO:0000259" key="3">
    <source>
        <dbReference type="Pfam" id="PF01097"/>
    </source>
</evidence>
<name>A0A2M4C5F9_9DIPT</name>
<dbReference type="InterPro" id="IPR036574">
    <property type="entry name" value="Scorpion_toxin-like_sf"/>
</dbReference>
<feature type="signal peptide" evidence="2">
    <location>
        <begin position="1"/>
        <end position="21"/>
    </location>
</feature>
<dbReference type="EMBL" id="GGFJ01011358">
    <property type="protein sequence ID" value="MBW60499.1"/>
    <property type="molecule type" value="Transcribed_RNA"/>
</dbReference>
<dbReference type="GO" id="GO:0005576">
    <property type="term" value="C:extracellular region"/>
    <property type="evidence" value="ECO:0007669"/>
    <property type="project" value="UniProtKB-ARBA"/>
</dbReference>
<dbReference type="SUPFAM" id="SSF57095">
    <property type="entry name" value="Scorpion toxin-like"/>
    <property type="match status" value="1"/>
</dbReference>
<sequence>MKLILVATLLLALCAVVTVSGNRQNMCQLFTVPVDSSIACKIFCVIQGQSGGYCNSMGLCACRAEGFESLLAPL</sequence>
<dbReference type="Pfam" id="PF01097">
    <property type="entry name" value="Defensin_2"/>
    <property type="match status" value="1"/>
</dbReference>
<accession>A0A2M4C5F9</accession>
<dbReference type="AlphaFoldDB" id="A0A2M4C5F9"/>
<evidence type="ECO:0000256" key="2">
    <source>
        <dbReference type="SAM" id="SignalP"/>
    </source>
</evidence>
<feature type="chain" id="PRO_5014986243" evidence="2">
    <location>
        <begin position="22"/>
        <end position="74"/>
    </location>
</feature>
<reference evidence="4" key="1">
    <citation type="submission" date="2018-01" db="EMBL/GenBank/DDBJ databases">
        <title>An insight into the sialome of Amazonian anophelines.</title>
        <authorList>
            <person name="Ribeiro J.M."/>
            <person name="Scarpassa V."/>
            <person name="Calvo E."/>
        </authorList>
    </citation>
    <scope>NUCLEOTIDE SEQUENCE</scope>
    <source>
        <tissue evidence="4">Salivary glands</tissue>
    </source>
</reference>
<feature type="domain" description="Invertebrate defensins family profile" evidence="3">
    <location>
        <begin position="30"/>
        <end position="63"/>
    </location>
</feature>
<dbReference type="InterPro" id="IPR001542">
    <property type="entry name" value="Defensin_invertebrate/fungal"/>
</dbReference>
<dbReference type="GO" id="GO:0050830">
    <property type="term" value="P:defense response to Gram-positive bacterium"/>
    <property type="evidence" value="ECO:0007669"/>
    <property type="project" value="UniProtKB-ARBA"/>
</dbReference>
<keyword evidence="1" id="KW-1015">Disulfide bond</keyword>
<dbReference type="Gene3D" id="3.30.30.10">
    <property type="entry name" value="Knottin, scorpion toxin-like"/>
    <property type="match status" value="1"/>
</dbReference>